<organism evidence="1 2">
    <name type="scientific">Hyalomma asiaticum</name>
    <name type="common">Tick</name>
    <dbReference type="NCBI Taxonomy" id="266040"/>
    <lineage>
        <taxon>Eukaryota</taxon>
        <taxon>Metazoa</taxon>
        <taxon>Ecdysozoa</taxon>
        <taxon>Arthropoda</taxon>
        <taxon>Chelicerata</taxon>
        <taxon>Arachnida</taxon>
        <taxon>Acari</taxon>
        <taxon>Parasitiformes</taxon>
        <taxon>Ixodida</taxon>
        <taxon>Ixodoidea</taxon>
        <taxon>Ixodidae</taxon>
        <taxon>Hyalomminae</taxon>
        <taxon>Hyalomma</taxon>
    </lineage>
</organism>
<proteinExistence type="predicted"/>
<dbReference type="EMBL" id="CM023488">
    <property type="protein sequence ID" value="KAH6924148.1"/>
    <property type="molecule type" value="Genomic_DNA"/>
</dbReference>
<comment type="caution">
    <text evidence="1">The sequence shown here is derived from an EMBL/GenBank/DDBJ whole genome shotgun (WGS) entry which is preliminary data.</text>
</comment>
<name>A0ACB7RND1_HYAAI</name>
<reference evidence="1" key="1">
    <citation type="submission" date="2020-05" db="EMBL/GenBank/DDBJ databases">
        <title>Large-scale comparative analyses of tick genomes elucidate their genetic diversity and vector capacities.</title>
        <authorList>
            <person name="Jia N."/>
            <person name="Wang J."/>
            <person name="Shi W."/>
            <person name="Du L."/>
            <person name="Sun Y."/>
            <person name="Zhan W."/>
            <person name="Jiang J."/>
            <person name="Wang Q."/>
            <person name="Zhang B."/>
            <person name="Ji P."/>
            <person name="Sakyi L.B."/>
            <person name="Cui X."/>
            <person name="Yuan T."/>
            <person name="Jiang B."/>
            <person name="Yang W."/>
            <person name="Lam T.T.-Y."/>
            <person name="Chang Q."/>
            <person name="Ding S."/>
            <person name="Wang X."/>
            <person name="Zhu J."/>
            <person name="Ruan X."/>
            <person name="Zhao L."/>
            <person name="Wei J."/>
            <person name="Que T."/>
            <person name="Du C."/>
            <person name="Cheng J."/>
            <person name="Dai P."/>
            <person name="Han X."/>
            <person name="Huang E."/>
            <person name="Gao Y."/>
            <person name="Liu J."/>
            <person name="Shao H."/>
            <person name="Ye R."/>
            <person name="Li L."/>
            <person name="Wei W."/>
            <person name="Wang X."/>
            <person name="Wang C."/>
            <person name="Yang T."/>
            <person name="Huo Q."/>
            <person name="Li W."/>
            <person name="Guo W."/>
            <person name="Chen H."/>
            <person name="Zhou L."/>
            <person name="Ni X."/>
            <person name="Tian J."/>
            <person name="Zhou Y."/>
            <person name="Sheng Y."/>
            <person name="Liu T."/>
            <person name="Pan Y."/>
            <person name="Xia L."/>
            <person name="Li J."/>
            <person name="Zhao F."/>
            <person name="Cao W."/>
        </authorList>
    </citation>
    <scope>NUCLEOTIDE SEQUENCE</scope>
    <source>
        <strain evidence="1">Hyas-2018</strain>
    </source>
</reference>
<dbReference type="Proteomes" id="UP000821845">
    <property type="component" value="Chromosome 8"/>
</dbReference>
<evidence type="ECO:0000313" key="2">
    <source>
        <dbReference type="Proteomes" id="UP000821845"/>
    </source>
</evidence>
<evidence type="ECO:0000313" key="1">
    <source>
        <dbReference type="EMBL" id="KAH6924148.1"/>
    </source>
</evidence>
<gene>
    <name evidence="1" type="ORF">HPB50_012812</name>
</gene>
<protein>
    <submittedName>
        <fullName evidence="1">Uncharacterized protein</fullName>
    </submittedName>
</protein>
<sequence>MQAPINDGILSSPYPPVELPQNDSLYQHIKKRFLEFGDQPALVRNGEPLSFSVVLSLMERYAVGFQQYGVSLGSRVCLNVSNSAESLLAAYSLCCLGAAVVLAKPSLTEREVSYQVADSDVDFVLTEHENAEKILNIHKKRPFKALFSMDHSPGFVCVQDFECKDGGHFQEPQIEDTKSHIVLYTYTSGTTGQPKGVEISMYAFIASVELNRAIQFFKEGDVVLGWNPVTHACGFLLGMTAFVSGAMVVPSKAGLSPKEFVEIVDKHQVTTLCTFPTAFRKLVFQLEEGVVPSLKRIIITGSACTGDLYRRIIQVFQPESLRNTYGMSESIGFTSIMAPNTIGYRSIGHPMPMVQFKIVDNATGLQLGPGEVGEMTFRAPHTMRGYYKQPEATAEVLDEERWLRSGDAGYYDSSGRLYIVERLKDMIKCLDQQVVPSEIEDLLVKHPLVQEAAVVGIDHPELGEAPTAFVVTKPSDRGCITEEELVRLVAEQTAFHKHLHGGVVFVNHIPKTDTGKYQKRKLRQRHLHLLKASNEP</sequence>
<keyword evidence="2" id="KW-1185">Reference proteome</keyword>
<accession>A0ACB7RND1</accession>